<proteinExistence type="predicted"/>
<evidence type="ECO:0000256" key="1">
    <source>
        <dbReference type="ARBA" id="ARBA00004173"/>
    </source>
</evidence>
<dbReference type="Pfam" id="PF07147">
    <property type="entry name" value="PDCD9"/>
    <property type="match status" value="1"/>
</dbReference>
<evidence type="ECO:0000256" key="5">
    <source>
        <dbReference type="SAM" id="MobiDB-lite"/>
    </source>
</evidence>
<evidence type="ECO:0000256" key="2">
    <source>
        <dbReference type="ARBA" id="ARBA00022980"/>
    </source>
</evidence>
<evidence type="ECO:0000313" key="6">
    <source>
        <dbReference type="EMBL" id="KAG0719193.1"/>
    </source>
</evidence>
<organism evidence="6 7">
    <name type="scientific">Chionoecetes opilio</name>
    <name type="common">Atlantic snow crab</name>
    <name type="synonym">Cancer opilio</name>
    <dbReference type="NCBI Taxonomy" id="41210"/>
    <lineage>
        <taxon>Eukaryota</taxon>
        <taxon>Metazoa</taxon>
        <taxon>Ecdysozoa</taxon>
        <taxon>Arthropoda</taxon>
        <taxon>Crustacea</taxon>
        <taxon>Multicrustacea</taxon>
        <taxon>Malacostraca</taxon>
        <taxon>Eumalacostraca</taxon>
        <taxon>Eucarida</taxon>
        <taxon>Decapoda</taxon>
        <taxon>Pleocyemata</taxon>
        <taxon>Brachyura</taxon>
        <taxon>Eubrachyura</taxon>
        <taxon>Majoidea</taxon>
        <taxon>Majidae</taxon>
        <taxon>Chionoecetes</taxon>
    </lineage>
</organism>
<dbReference type="Proteomes" id="UP000770661">
    <property type="component" value="Unassembled WGS sequence"/>
</dbReference>
<dbReference type="EMBL" id="JACEEZ010014893">
    <property type="protein sequence ID" value="KAG0719193.1"/>
    <property type="molecule type" value="Genomic_DNA"/>
</dbReference>
<dbReference type="GO" id="GO:0003735">
    <property type="term" value="F:structural constituent of ribosome"/>
    <property type="evidence" value="ECO:0007669"/>
    <property type="project" value="InterPro"/>
</dbReference>
<accession>A0A8J5CCY9</accession>
<gene>
    <name evidence="6" type="primary">MRPS30</name>
    <name evidence="6" type="ORF">GWK47_007346</name>
</gene>
<comment type="caution">
    <text evidence="6">The sequence shown here is derived from an EMBL/GenBank/DDBJ whole genome shotgun (WGS) entry which is preliminary data.</text>
</comment>
<keyword evidence="4" id="KW-0687">Ribonucleoprotein</keyword>
<reference evidence="6" key="1">
    <citation type="submission" date="2020-07" db="EMBL/GenBank/DDBJ databases">
        <title>The High-quality genome of the commercially important snow crab, Chionoecetes opilio.</title>
        <authorList>
            <person name="Jeong J.-H."/>
            <person name="Ryu S."/>
        </authorList>
    </citation>
    <scope>NUCLEOTIDE SEQUENCE</scope>
    <source>
        <strain evidence="6">MADBK_172401_WGS</strain>
        <tissue evidence="6">Digestive gland</tissue>
    </source>
</reference>
<dbReference type="OrthoDB" id="6041973at2759"/>
<evidence type="ECO:0000313" key="7">
    <source>
        <dbReference type="Proteomes" id="UP000770661"/>
    </source>
</evidence>
<evidence type="ECO:0000256" key="4">
    <source>
        <dbReference type="ARBA" id="ARBA00023274"/>
    </source>
</evidence>
<comment type="subcellular location">
    <subcellularLocation>
        <location evidence="1">Mitochondrion</location>
    </subcellularLocation>
</comment>
<evidence type="ECO:0000256" key="3">
    <source>
        <dbReference type="ARBA" id="ARBA00023128"/>
    </source>
</evidence>
<dbReference type="PANTHER" id="PTHR13014">
    <property type="entry name" value="MITOCHONDRIAL 28S RIBOSOMAL PROTEIN S30/P52 PRO-APOTOTIC PROTEIN"/>
    <property type="match status" value="1"/>
</dbReference>
<dbReference type="InterPro" id="IPR039982">
    <property type="entry name" value="Ribosomal_mL65"/>
</dbReference>
<dbReference type="PANTHER" id="PTHR13014:SF3">
    <property type="entry name" value="LARGE RIBOSOMAL SUBUNIT PROTEIN ML65"/>
    <property type="match status" value="1"/>
</dbReference>
<feature type="region of interest" description="Disordered" evidence="5">
    <location>
        <begin position="35"/>
        <end position="72"/>
    </location>
</feature>
<sequence length="580" mass="65941">MHTHRQDRAVPLKSIRFGLVPQALLAPLHLPSAPLHQDAPQDEYSAAPQYPPILDTSPVSKRRRKQEEWHQKSKVELMGSMWVFLGHSTVQKGFGIRRGSNSGHRERQSEMLTTPLPPPQRVTTCHQTPHRGAEDDGAQHASLLRALVLPPPDDRPTLLGTPFAQFATRTHLQRELPEGYYGEVWQEAEAAADRVAGQVEQLISLNYNTQLSRCVVGGVVDLKPRIEAYWILGSLPPDNLLKKTRRGLPWTKLMEDDPMERPIQGYSTPTLGLRVCEGLPEVVGRGEGLAAAGEVPGNDLDPRSFMFKFKHRHATTVTGSWPSEGKQYGHLFLHTLDHEGRHADFYGSHNLPDALVHKAVVACFTQAHAHASYLGFGPVTELTYPLVQQSAFTDGRRWNTAIYQLNTCALHSEKPVDNPHNNILWLSEEEELFEGVDGDGVKGLNTSLLTSLLAMYLKKGIPNPDPTPYLALKHVANHPAPFEYREDFHKAYLRLSSNRPKHRLKPELYLWEKIYKVDFKTRPYDAPRRFFEPHYAQKDPGQERLDEHHTPYIPKSLRLESEKKVRYKPRINTEHLYKYD</sequence>
<name>A0A8J5CCY9_CHIOP</name>
<dbReference type="GO" id="GO:0005762">
    <property type="term" value="C:mitochondrial large ribosomal subunit"/>
    <property type="evidence" value="ECO:0007669"/>
    <property type="project" value="TreeGrafter"/>
</dbReference>
<dbReference type="AlphaFoldDB" id="A0A8J5CCY9"/>
<keyword evidence="7" id="KW-1185">Reference proteome</keyword>
<feature type="region of interest" description="Disordered" evidence="5">
    <location>
        <begin position="98"/>
        <end position="135"/>
    </location>
</feature>
<keyword evidence="2 6" id="KW-0689">Ribosomal protein</keyword>
<dbReference type="GO" id="GO:0006412">
    <property type="term" value="P:translation"/>
    <property type="evidence" value="ECO:0007669"/>
    <property type="project" value="InterPro"/>
</dbReference>
<keyword evidence="3" id="KW-0496">Mitochondrion</keyword>
<protein>
    <submittedName>
        <fullName evidence="6">28S ribosomal protein S30, mitochondrial</fullName>
    </submittedName>
</protein>
<dbReference type="InterPro" id="IPR010793">
    <property type="entry name" value="Ribosomal_mL37/mL65"/>
</dbReference>